<proteinExistence type="inferred from homology"/>
<evidence type="ECO:0000313" key="2">
    <source>
        <dbReference type="EMBL" id="OCK83564.1"/>
    </source>
</evidence>
<keyword evidence="2" id="KW-0808">Transferase</keyword>
<dbReference type="EMBL" id="KV744858">
    <property type="protein sequence ID" value="OCK83564.1"/>
    <property type="molecule type" value="Genomic_DNA"/>
</dbReference>
<keyword evidence="3" id="KW-1185">Reference proteome</keyword>
<sequence>MPCCHATIQLNSQNVAKATAKDGLNRHSFDAKDTVAYIWRGLQLPETALRSLSLTGEGLGLPSSFKIGHLAQSTIALSALAAALIQSLRNRSSVPKVTVSLRHACVEFKSERFLLLDGKPMPSPWGPIGGLHKTIDGYVRVHDNFPNHRNGALALLGLESTATRQDVAERILSWTSADLESEAFRSNFVISALRSFEEWDSLPQAQAIDDFPISIRKINDSPKGLPERMGQNNDKCLRALRVLEMSRVIAAPLAGKTLAAHGADVMWITSPYLPDIPAVDRDLGRGKRTVQLDIKRPDDKARLLELALSADVFIQGFRPGSLASHGLSTANLVAINPSIIVANISAYGPKGPWSQNRGFDSLVQTCSGMNASEAEHFGAGEPARPMPCQALDHAAGYLLATGILTALYKRAEGGGAYEVDVSLAGVMKYLRSLGQYPGKTGFQCEDCIKAEDVEEFLETKMSAFGALRAVKHSATIDGVETGWDIMPKPLGSDKPEWLD</sequence>
<dbReference type="GO" id="GO:0016740">
    <property type="term" value="F:transferase activity"/>
    <property type="evidence" value="ECO:0007669"/>
    <property type="project" value="UniProtKB-KW"/>
</dbReference>
<evidence type="ECO:0000313" key="3">
    <source>
        <dbReference type="Proteomes" id="UP000250266"/>
    </source>
</evidence>
<dbReference type="InterPro" id="IPR003673">
    <property type="entry name" value="CoA-Trfase_fam_III"/>
</dbReference>
<accession>A0A8E2JI79</accession>
<dbReference type="Gene3D" id="3.40.50.10540">
    <property type="entry name" value="Crotonobetainyl-coa:carnitine coa-transferase, domain 1"/>
    <property type="match status" value="1"/>
</dbReference>
<dbReference type="Proteomes" id="UP000250266">
    <property type="component" value="Unassembled WGS sequence"/>
</dbReference>
<dbReference type="InterPro" id="IPR023606">
    <property type="entry name" value="CoA-Trfase_III_dom_1_sf"/>
</dbReference>
<dbReference type="OrthoDB" id="5863171at2759"/>
<organism evidence="2 3">
    <name type="scientific">Lepidopterella palustris CBS 459.81</name>
    <dbReference type="NCBI Taxonomy" id="1314670"/>
    <lineage>
        <taxon>Eukaryota</taxon>
        <taxon>Fungi</taxon>
        <taxon>Dikarya</taxon>
        <taxon>Ascomycota</taxon>
        <taxon>Pezizomycotina</taxon>
        <taxon>Dothideomycetes</taxon>
        <taxon>Pleosporomycetidae</taxon>
        <taxon>Mytilinidiales</taxon>
        <taxon>Argynnaceae</taxon>
        <taxon>Lepidopterella</taxon>
    </lineage>
</organism>
<name>A0A8E2JI79_9PEZI</name>
<gene>
    <name evidence="2" type="ORF">K432DRAFT_322094</name>
</gene>
<reference evidence="2 3" key="1">
    <citation type="journal article" date="2016" name="Nat. Commun.">
        <title>Ectomycorrhizal ecology is imprinted in the genome of the dominant symbiotic fungus Cenococcum geophilum.</title>
        <authorList>
            <consortium name="DOE Joint Genome Institute"/>
            <person name="Peter M."/>
            <person name="Kohler A."/>
            <person name="Ohm R.A."/>
            <person name="Kuo A."/>
            <person name="Krutzmann J."/>
            <person name="Morin E."/>
            <person name="Arend M."/>
            <person name="Barry K.W."/>
            <person name="Binder M."/>
            <person name="Choi C."/>
            <person name="Clum A."/>
            <person name="Copeland A."/>
            <person name="Grisel N."/>
            <person name="Haridas S."/>
            <person name="Kipfer T."/>
            <person name="LaButti K."/>
            <person name="Lindquist E."/>
            <person name="Lipzen A."/>
            <person name="Maire R."/>
            <person name="Meier B."/>
            <person name="Mihaltcheva S."/>
            <person name="Molinier V."/>
            <person name="Murat C."/>
            <person name="Poggeler S."/>
            <person name="Quandt C.A."/>
            <person name="Sperisen C."/>
            <person name="Tritt A."/>
            <person name="Tisserant E."/>
            <person name="Crous P.W."/>
            <person name="Henrissat B."/>
            <person name="Nehls U."/>
            <person name="Egli S."/>
            <person name="Spatafora J.W."/>
            <person name="Grigoriev I.V."/>
            <person name="Martin F.M."/>
        </authorList>
    </citation>
    <scope>NUCLEOTIDE SEQUENCE [LARGE SCALE GENOMIC DNA]</scope>
    <source>
        <strain evidence="2 3">CBS 459.81</strain>
    </source>
</reference>
<comment type="similarity">
    <text evidence="1">Belongs to the CoA-transferase III family.</text>
</comment>
<dbReference type="InterPro" id="IPR050509">
    <property type="entry name" value="CoA-transferase_III"/>
</dbReference>
<dbReference type="PANTHER" id="PTHR48228">
    <property type="entry name" value="SUCCINYL-COA--D-CITRAMALATE COA-TRANSFERASE"/>
    <property type="match status" value="1"/>
</dbReference>
<protein>
    <submittedName>
        <fullName evidence="2">CoA-transferase family III</fullName>
    </submittedName>
</protein>
<dbReference type="Pfam" id="PF02515">
    <property type="entry name" value="CoA_transf_3"/>
    <property type="match status" value="1"/>
</dbReference>
<dbReference type="PANTHER" id="PTHR48228:SF4">
    <property type="entry name" value="BLR3030 PROTEIN"/>
    <property type="match status" value="1"/>
</dbReference>
<evidence type="ECO:0000256" key="1">
    <source>
        <dbReference type="ARBA" id="ARBA00008383"/>
    </source>
</evidence>
<dbReference type="AlphaFoldDB" id="A0A8E2JI79"/>
<dbReference type="SUPFAM" id="SSF89796">
    <property type="entry name" value="CoA-transferase family III (CaiB/BaiF)"/>
    <property type="match status" value="2"/>
</dbReference>